<evidence type="ECO:0000313" key="3">
    <source>
        <dbReference type="Proteomes" id="UP001210211"/>
    </source>
</evidence>
<dbReference type="PROSITE" id="PS50181">
    <property type="entry name" value="FBOX"/>
    <property type="match status" value="1"/>
</dbReference>
<dbReference type="CDD" id="cd22160">
    <property type="entry name" value="F-box_AtFBL13-like"/>
    <property type="match status" value="1"/>
</dbReference>
<dbReference type="Gene3D" id="1.20.1280.50">
    <property type="match status" value="1"/>
</dbReference>
<proteinExistence type="predicted"/>
<organism evidence="2 3">
    <name type="scientific">Rhynchospora tenuis</name>
    <dbReference type="NCBI Taxonomy" id="198213"/>
    <lineage>
        <taxon>Eukaryota</taxon>
        <taxon>Viridiplantae</taxon>
        <taxon>Streptophyta</taxon>
        <taxon>Embryophyta</taxon>
        <taxon>Tracheophyta</taxon>
        <taxon>Spermatophyta</taxon>
        <taxon>Magnoliopsida</taxon>
        <taxon>Liliopsida</taxon>
        <taxon>Poales</taxon>
        <taxon>Cyperaceae</taxon>
        <taxon>Cyperoideae</taxon>
        <taxon>Rhynchosporeae</taxon>
        <taxon>Rhynchospora</taxon>
    </lineage>
</organism>
<dbReference type="EMBL" id="JAMRDG010000002">
    <property type="protein sequence ID" value="KAJ3684165.1"/>
    <property type="molecule type" value="Genomic_DNA"/>
</dbReference>
<reference evidence="2 3" key="1">
    <citation type="journal article" date="2022" name="Cell">
        <title>Repeat-based holocentromeres influence genome architecture and karyotype evolution.</title>
        <authorList>
            <person name="Hofstatter P.G."/>
            <person name="Thangavel G."/>
            <person name="Lux T."/>
            <person name="Neumann P."/>
            <person name="Vondrak T."/>
            <person name="Novak P."/>
            <person name="Zhang M."/>
            <person name="Costa L."/>
            <person name="Castellani M."/>
            <person name="Scott A."/>
            <person name="Toegelov H."/>
            <person name="Fuchs J."/>
            <person name="Mata-Sucre Y."/>
            <person name="Dias Y."/>
            <person name="Vanzela A.L.L."/>
            <person name="Huettel B."/>
            <person name="Almeida C.C.S."/>
            <person name="Simkova H."/>
            <person name="Souza G."/>
            <person name="Pedrosa-Harand A."/>
            <person name="Macas J."/>
            <person name="Mayer K.F.X."/>
            <person name="Houben A."/>
            <person name="Marques A."/>
        </authorList>
    </citation>
    <scope>NUCLEOTIDE SEQUENCE [LARGE SCALE GENOMIC DNA]</scope>
    <source>
        <strain evidence="2">RhyTen1mFocal</strain>
    </source>
</reference>
<protein>
    <recommendedName>
        <fullName evidence="1">F-box domain-containing protein</fullName>
    </recommendedName>
</protein>
<dbReference type="InterPro" id="IPR053781">
    <property type="entry name" value="F-box_AtFBL13-like"/>
</dbReference>
<feature type="domain" description="F-box" evidence="1">
    <location>
        <begin position="10"/>
        <end position="54"/>
    </location>
</feature>
<comment type="caution">
    <text evidence="2">The sequence shown here is derived from an EMBL/GenBank/DDBJ whole genome shotgun (WGS) entry which is preliminary data.</text>
</comment>
<dbReference type="Pfam" id="PF00646">
    <property type="entry name" value="F-box"/>
    <property type="match status" value="1"/>
</dbReference>
<evidence type="ECO:0000313" key="2">
    <source>
        <dbReference type="EMBL" id="KAJ3684165.1"/>
    </source>
</evidence>
<evidence type="ECO:0000259" key="1">
    <source>
        <dbReference type="PROSITE" id="PS50181"/>
    </source>
</evidence>
<dbReference type="AlphaFoldDB" id="A0AAD5W968"/>
<dbReference type="PANTHER" id="PTHR34223">
    <property type="entry name" value="OS11G0201299 PROTEIN"/>
    <property type="match status" value="1"/>
</dbReference>
<keyword evidence="3" id="KW-1185">Reference proteome</keyword>
<dbReference type="InterPro" id="IPR036047">
    <property type="entry name" value="F-box-like_dom_sf"/>
</dbReference>
<dbReference type="InterPro" id="IPR001810">
    <property type="entry name" value="F-box_dom"/>
</dbReference>
<gene>
    <name evidence="2" type="ORF">LUZ61_013329</name>
</gene>
<accession>A0AAD5W968</accession>
<dbReference type="SUPFAM" id="SSF81383">
    <property type="entry name" value="F-box domain"/>
    <property type="match status" value="1"/>
</dbReference>
<sequence length="424" mass="48588">MATSPNHEQIDRLSSLPDELLVIILSFLPISTAARTSVLSRRFRHLFDAVWETSPSLELISRDFPYRRTSAARFVKMAEQTLLRRSLSQPLLSLRLELDRYRKFSSSESELSFLPSLFIKARSLGVRQLTIEGCGFSPSCRTLPLIFSINSLEFLSLPRVGICERDEFLFPSAVALTNLKSLSMEYYIGDPFRLNRLLSQLCSLEDFSFELGNVPSFSLFNKTIRRLKMILSGSTKNNTVMLTLPSLELLHVQYDGVFGLPHIYGDMPSLKKAVLNLSFLRKKDCSAVAGLLTFISHAKELILLLKENDDEMYPFPILMKQGKDMPNFPDLKNLNVTMCFHKYNFKAIVMLLRHALALESLKLIHKVSLSKSRTCARFVNDWRSMLPRNARRVFYTNLHLGQHSKEFMKLVGKQCSTQVVERHH</sequence>
<dbReference type="Proteomes" id="UP001210211">
    <property type="component" value="Unassembled WGS sequence"/>
</dbReference>
<name>A0AAD5W968_9POAL</name>
<dbReference type="InterPro" id="IPR053197">
    <property type="entry name" value="F-box_SCFL_complex_component"/>
</dbReference>